<dbReference type="InterPro" id="IPR029058">
    <property type="entry name" value="AB_hydrolase_fold"/>
</dbReference>
<evidence type="ECO:0000313" key="11">
    <source>
        <dbReference type="Proteomes" id="UP000015105"/>
    </source>
</evidence>
<name>A0A452YSE4_AEGTS</name>
<evidence type="ECO:0000256" key="8">
    <source>
        <dbReference type="ARBA" id="ARBA00023180"/>
    </source>
</evidence>
<evidence type="ECO:0000256" key="1">
    <source>
        <dbReference type="ARBA" id="ARBA00009431"/>
    </source>
</evidence>
<dbReference type="GO" id="GO:0006508">
    <property type="term" value="P:proteolysis"/>
    <property type="evidence" value="ECO:0007669"/>
    <property type="project" value="UniProtKB-KW"/>
</dbReference>
<reference evidence="10" key="5">
    <citation type="journal article" date="2021" name="G3 (Bethesda)">
        <title>Aegilops tauschii genome assembly Aet v5.0 features greater sequence contiguity and improved annotation.</title>
        <authorList>
            <person name="Wang L."/>
            <person name="Zhu T."/>
            <person name="Rodriguez J.C."/>
            <person name="Deal K.R."/>
            <person name="Dubcovsky J."/>
            <person name="McGuire P.E."/>
            <person name="Lux T."/>
            <person name="Spannagl M."/>
            <person name="Mayer K.F.X."/>
            <person name="Baldrich P."/>
            <person name="Meyers B.C."/>
            <person name="Huo N."/>
            <person name="Gu Y.Q."/>
            <person name="Zhou H."/>
            <person name="Devos K.M."/>
            <person name="Bennetzen J.L."/>
            <person name="Unver T."/>
            <person name="Budak H."/>
            <person name="Gulick P.J."/>
            <person name="Galiba G."/>
            <person name="Kalapos B."/>
            <person name="Nelson D.R."/>
            <person name="Li P."/>
            <person name="You F.M."/>
            <person name="Luo M.C."/>
            <person name="Dvorak J."/>
        </authorList>
    </citation>
    <scope>NUCLEOTIDE SEQUENCE [LARGE SCALE GENOMIC DNA]</scope>
    <source>
        <strain evidence="10">cv. AL8/78</strain>
    </source>
</reference>
<evidence type="ECO:0000256" key="9">
    <source>
        <dbReference type="RuleBase" id="RU361156"/>
    </source>
</evidence>
<keyword evidence="11" id="KW-1185">Reference proteome</keyword>
<dbReference type="GO" id="GO:0005773">
    <property type="term" value="C:vacuole"/>
    <property type="evidence" value="ECO:0007669"/>
    <property type="project" value="TreeGrafter"/>
</dbReference>
<evidence type="ECO:0000256" key="6">
    <source>
        <dbReference type="ARBA" id="ARBA00023145"/>
    </source>
</evidence>
<keyword evidence="6" id="KW-0865">Zymogen</keyword>
<dbReference type="Proteomes" id="UP000015105">
    <property type="component" value="Chromosome 1D"/>
</dbReference>
<keyword evidence="7" id="KW-1015">Disulfide bond</keyword>
<dbReference type="EnsemblPlants" id="AET1Gv20519100.2">
    <property type="protein sequence ID" value="AET1Gv20519100.2"/>
    <property type="gene ID" value="AET1Gv20519100"/>
</dbReference>
<dbReference type="InterPro" id="IPR001563">
    <property type="entry name" value="Peptidase_S10"/>
</dbReference>
<dbReference type="Pfam" id="PF00450">
    <property type="entry name" value="Peptidase_S10"/>
    <property type="match status" value="1"/>
</dbReference>
<dbReference type="SUPFAM" id="SSF53474">
    <property type="entry name" value="alpha/beta-Hydrolases"/>
    <property type="match status" value="1"/>
</dbReference>
<dbReference type="InterPro" id="IPR018202">
    <property type="entry name" value="Ser_caboxypep_ser_AS"/>
</dbReference>
<reference evidence="11" key="2">
    <citation type="journal article" date="2017" name="Nat. Plants">
        <title>The Aegilops tauschii genome reveals multiple impacts of transposons.</title>
        <authorList>
            <person name="Zhao G."/>
            <person name="Zou C."/>
            <person name="Li K."/>
            <person name="Wang K."/>
            <person name="Li T."/>
            <person name="Gao L."/>
            <person name="Zhang X."/>
            <person name="Wang H."/>
            <person name="Yang Z."/>
            <person name="Liu X."/>
            <person name="Jiang W."/>
            <person name="Mao L."/>
            <person name="Kong X."/>
            <person name="Jiao Y."/>
            <person name="Jia J."/>
        </authorList>
    </citation>
    <scope>NUCLEOTIDE SEQUENCE [LARGE SCALE GENOMIC DNA]</scope>
    <source>
        <strain evidence="11">cv. AL8/78</strain>
    </source>
</reference>
<keyword evidence="3 9" id="KW-0645">Protease</keyword>
<comment type="similarity">
    <text evidence="1 9">Belongs to the peptidase S10 family.</text>
</comment>
<dbReference type="FunFam" id="3.40.50.11320:FF:000001">
    <property type="entry name" value="Carboxypeptidase"/>
    <property type="match status" value="1"/>
</dbReference>
<proteinExistence type="inferred from homology"/>
<reference evidence="10" key="4">
    <citation type="submission" date="2019-03" db="UniProtKB">
        <authorList>
            <consortium name="EnsemblPlants"/>
        </authorList>
    </citation>
    <scope>IDENTIFICATION</scope>
</reference>
<dbReference type="PANTHER" id="PTHR11802">
    <property type="entry name" value="SERINE PROTEASE FAMILY S10 SERINE CARBOXYPEPTIDASE"/>
    <property type="match status" value="1"/>
</dbReference>
<dbReference type="PROSITE" id="PS00131">
    <property type="entry name" value="CARBOXYPEPT_SER_SER"/>
    <property type="match status" value="1"/>
</dbReference>
<evidence type="ECO:0000256" key="4">
    <source>
        <dbReference type="ARBA" id="ARBA00022729"/>
    </source>
</evidence>
<dbReference type="Gene3D" id="3.40.50.1820">
    <property type="entry name" value="alpha/beta hydrolase"/>
    <property type="match status" value="1"/>
</dbReference>
<protein>
    <recommendedName>
        <fullName evidence="9">Carboxypeptidase</fullName>
        <ecNumber evidence="9">3.4.16.-</ecNumber>
    </recommendedName>
</protein>
<dbReference type="PROSITE" id="PS00560">
    <property type="entry name" value="CARBOXYPEPT_SER_HIS"/>
    <property type="match status" value="1"/>
</dbReference>
<reference evidence="11" key="1">
    <citation type="journal article" date="2014" name="Science">
        <title>Ancient hybridizations among the ancestral genomes of bread wheat.</title>
        <authorList>
            <consortium name="International Wheat Genome Sequencing Consortium,"/>
            <person name="Marcussen T."/>
            <person name="Sandve S.R."/>
            <person name="Heier L."/>
            <person name="Spannagl M."/>
            <person name="Pfeifer M."/>
            <person name="Jakobsen K.S."/>
            <person name="Wulff B.B."/>
            <person name="Steuernagel B."/>
            <person name="Mayer K.F."/>
            <person name="Olsen O.A."/>
        </authorList>
    </citation>
    <scope>NUCLEOTIDE SEQUENCE [LARGE SCALE GENOMIC DNA]</scope>
    <source>
        <strain evidence="11">cv. AL8/78</strain>
    </source>
</reference>
<sequence length="267" mass="30119">MKEFYIAGESYAGHYIPQLANLIVDENKKASNENYINLKGILIGNAYMDGDTDLQGIVDSSWHHAIISDTLYETYLRSCNFSAEILSRECEVALGEFSVLNNLIDIYSLYAPNCERGYPDFNTSSSPQIGPTTSRFDLLRIPMGYDPCTQTDSINVLWHDSDKTVLPIVRKLAQEGLRIWIFSGDTDGRIPTTSTRYTLKKLGLPIKEDWSPWFTHKQVGGWSVVYDGLTFVTVRGAGHMVPTSRPEQALQLFEHFLANHNLPSKPF</sequence>
<keyword evidence="4" id="KW-0732">Signal</keyword>
<dbReference type="AlphaFoldDB" id="A0A452YSE4"/>
<dbReference type="EC" id="3.4.16.-" evidence="9"/>
<evidence type="ECO:0000256" key="7">
    <source>
        <dbReference type="ARBA" id="ARBA00023157"/>
    </source>
</evidence>
<evidence type="ECO:0000256" key="2">
    <source>
        <dbReference type="ARBA" id="ARBA00022645"/>
    </source>
</evidence>
<dbReference type="GO" id="GO:0004185">
    <property type="term" value="F:serine-type carboxypeptidase activity"/>
    <property type="evidence" value="ECO:0007669"/>
    <property type="project" value="UniProtKB-UniRule"/>
</dbReference>
<dbReference type="PANTHER" id="PTHR11802:SF223">
    <property type="entry name" value="CARBOXYPEPTIDASE"/>
    <property type="match status" value="1"/>
</dbReference>
<evidence type="ECO:0000313" key="10">
    <source>
        <dbReference type="EnsemblPlants" id="AET1Gv20519100.2"/>
    </source>
</evidence>
<dbReference type="Gramene" id="AET1Gv20519100.2">
    <property type="protein sequence ID" value="AET1Gv20519100.2"/>
    <property type="gene ID" value="AET1Gv20519100"/>
</dbReference>
<organism evidence="10 11">
    <name type="scientific">Aegilops tauschii subsp. strangulata</name>
    <name type="common">Goatgrass</name>
    <dbReference type="NCBI Taxonomy" id="200361"/>
    <lineage>
        <taxon>Eukaryota</taxon>
        <taxon>Viridiplantae</taxon>
        <taxon>Streptophyta</taxon>
        <taxon>Embryophyta</taxon>
        <taxon>Tracheophyta</taxon>
        <taxon>Spermatophyta</taxon>
        <taxon>Magnoliopsida</taxon>
        <taxon>Liliopsida</taxon>
        <taxon>Poales</taxon>
        <taxon>Poaceae</taxon>
        <taxon>BOP clade</taxon>
        <taxon>Pooideae</taxon>
        <taxon>Triticodae</taxon>
        <taxon>Triticeae</taxon>
        <taxon>Triticinae</taxon>
        <taxon>Aegilops</taxon>
    </lineage>
</organism>
<accession>A0A452YSE4</accession>
<keyword evidence="5 9" id="KW-0378">Hydrolase</keyword>
<keyword evidence="8" id="KW-0325">Glycoprotein</keyword>
<evidence type="ECO:0000256" key="5">
    <source>
        <dbReference type="ARBA" id="ARBA00022801"/>
    </source>
</evidence>
<evidence type="ECO:0000256" key="3">
    <source>
        <dbReference type="ARBA" id="ARBA00022670"/>
    </source>
</evidence>
<dbReference type="InterPro" id="IPR033124">
    <property type="entry name" value="Ser_caboxypep_his_AS"/>
</dbReference>
<reference evidence="10" key="3">
    <citation type="journal article" date="2017" name="Nature">
        <title>Genome sequence of the progenitor of the wheat D genome Aegilops tauschii.</title>
        <authorList>
            <person name="Luo M.C."/>
            <person name="Gu Y.Q."/>
            <person name="Puiu D."/>
            <person name="Wang H."/>
            <person name="Twardziok S.O."/>
            <person name="Deal K.R."/>
            <person name="Huo N."/>
            <person name="Zhu T."/>
            <person name="Wang L."/>
            <person name="Wang Y."/>
            <person name="McGuire P.E."/>
            <person name="Liu S."/>
            <person name="Long H."/>
            <person name="Ramasamy R.K."/>
            <person name="Rodriguez J.C."/>
            <person name="Van S.L."/>
            <person name="Yuan L."/>
            <person name="Wang Z."/>
            <person name="Xia Z."/>
            <person name="Xiao L."/>
            <person name="Anderson O.D."/>
            <person name="Ouyang S."/>
            <person name="Liang Y."/>
            <person name="Zimin A.V."/>
            <person name="Pertea G."/>
            <person name="Qi P."/>
            <person name="Bennetzen J.L."/>
            <person name="Dai X."/>
            <person name="Dawson M.W."/>
            <person name="Muller H.G."/>
            <person name="Kugler K."/>
            <person name="Rivarola-Duarte L."/>
            <person name="Spannagl M."/>
            <person name="Mayer K.F.X."/>
            <person name="Lu F.H."/>
            <person name="Bevan M.W."/>
            <person name="Leroy P."/>
            <person name="Li P."/>
            <person name="You F.M."/>
            <person name="Sun Q."/>
            <person name="Liu Z."/>
            <person name="Lyons E."/>
            <person name="Wicker T."/>
            <person name="Salzberg S.L."/>
            <person name="Devos K.M."/>
            <person name="Dvorak J."/>
        </authorList>
    </citation>
    <scope>NUCLEOTIDE SEQUENCE [LARGE SCALE GENOMIC DNA]</scope>
    <source>
        <strain evidence="10">cv. AL8/78</strain>
    </source>
</reference>
<keyword evidence="2 9" id="KW-0121">Carboxypeptidase</keyword>